<evidence type="ECO:0000256" key="1">
    <source>
        <dbReference type="ARBA" id="ARBA00004479"/>
    </source>
</evidence>
<comment type="subcellular location">
    <subcellularLocation>
        <location evidence="7">Endomembrane system</location>
        <topology evidence="7">Single-pass membrane protein</topology>
    </subcellularLocation>
    <subcellularLocation>
        <location evidence="1 8">Membrane</location>
        <topology evidence="1 8">Single-pass type I membrane protein</topology>
    </subcellularLocation>
</comment>
<dbReference type="InterPro" id="IPR015720">
    <property type="entry name" value="Emp24-like"/>
</dbReference>
<dbReference type="AlphaFoldDB" id="A0A0L0HSN8"/>
<keyword evidence="6 9" id="KW-0472">Membrane</keyword>
<reference evidence="12 13" key="1">
    <citation type="submission" date="2009-08" db="EMBL/GenBank/DDBJ databases">
        <title>The Genome Sequence of Spizellomyces punctatus strain DAOM BR117.</title>
        <authorList>
            <consortium name="The Broad Institute Genome Sequencing Platform"/>
            <person name="Russ C."/>
            <person name="Cuomo C."/>
            <person name="Shea T."/>
            <person name="Young S.K."/>
            <person name="Zeng Q."/>
            <person name="Koehrsen M."/>
            <person name="Haas B."/>
            <person name="Borodovsky M."/>
            <person name="Guigo R."/>
            <person name="Alvarado L."/>
            <person name="Berlin A."/>
            <person name="Bochicchio J."/>
            <person name="Borenstein D."/>
            <person name="Chapman S."/>
            <person name="Chen Z."/>
            <person name="Engels R."/>
            <person name="Freedman E."/>
            <person name="Gellesch M."/>
            <person name="Goldberg J."/>
            <person name="Griggs A."/>
            <person name="Gujja S."/>
            <person name="Heiman D."/>
            <person name="Hepburn T."/>
            <person name="Howarth C."/>
            <person name="Jen D."/>
            <person name="Larson L."/>
            <person name="Lewis B."/>
            <person name="Mehta T."/>
            <person name="Park D."/>
            <person name="Pearson M."/>
            <person name="Roberts A."/>
            <person name="Saif S."/>
            <person name="Shenoy N."/>
            <person name="Sisk P."/>
            <person name="Stolte C."/>
            <person name="Sykes S."/>
            <person name="Thomson T."/>
            <person name="Walk T."/>
            <person name="White J."/>
            <person name="Yandava C."/>
            <person name="Burger G."/>
            <person name="Gray M.W."/>
            <person name="Holland P.W.H."/>
            <person name="King N."/>
            <person name="Lang F.B.F."/>
            <person name="Roger A.J."/>
            <person name="Ruiz-Trillo I."/>
            <person name="Lander E."/>
            <person name="Nusbaum C."/>
        </authorList>
    </citation>
    <scope>NUCLEOTIDE SEQUENCE [LARGE SCALE GENOMIC DNA]</scope>
    <source>
        <strain evidence="12 13">DAOM BR117</strain>
    </source>
</reference>
<keyword evidence="13" id="KW-1185">Reference proteome</keyword>
<dbReference type="PANTHER" id="PTHR22811">
    <property type="entry name" value="TRANSMEMBRANE EMP24 DOMAIN-CONTAINING PROTEIN"/>
    <property type="match status" value="1"/>
</dbReference>
<dbReference type="GO" id="GO:0012505">
    <property type="term" value="C:endomembrane system"/>
    <property type="evidence" value="ECO:0007669"/>
    <property type="project" value="UniProtKB-SubCell"/>
</dbReference>
<dbReference type="InterPro" id="IPR009038">
    <property type="entry name" value="GOLD_dom"/>
</dbReference>
<dbReference type="STRING" id="645134.A0A0L0HSN8"/>
<protein>
    <recommendedName>
        <fullName evidence="11">GOLD domain-containing protein</fullName>
    </recommendedName>
</protein>
<dbReference type="SUPFAM" id="SSF101576">
    <property type="entry name" value="Supernatant protein factor (SPF), C-terminal domain"/>
    <property type="match status" value="1"/>
</dbReference>
<evidence type="ECO:0000256" key="7">
    <source>
        <dbReference type="ARBA" id="ARBA00037847"/>
    </source>
</evidence>
<comment type="similarity">
    <text evidence="2 8">Belongs to the EMP24/GP25L family.</text>
</comment>
<evidence type="ECO:0000256" key="10">
    <source>
        <dbReference type="SAM" id="SignalP"/>
    </source>
</evidence>
<feature type="signal peptide" evidence="10">
    <location>
        <begin position="1"/>
        <end position="20"/>
    </location>
</feature>
<accession>A0A0L0HSN8</accession>
<feature type="transmembrane region" description="Helical" evidence="9">
    <location>
        <begin position="177"/>
        <end position="199"/>
    </location>
</feature>
<evidence type="ECO:0000313" key="12">
    <source>
        <dbReference type="EMBL" id="KND04118.1"/>
    </source>
</evidence>
<dbReference type="OMA" id="AESQTWY"/>
<evidence type="ECO:0000256" key="3">
    <source>
        <dbReference type="ARBA" id="ARBA00022692"/>
    </source>
</evidence>
<dbReference type="Proteomes" id="UP000053201">
    <property type="component" value="Unassembled WGS sequence"/>
</dbReference>
<dbReference type="PROSITE" id="PS50866">
    <property type="entry name" value="GOLD"/>
    <property type="match status" value="1"/>
</dbReference>
<dbReference type="Pfam" id="PF01105">
    <property type="entry name" value="EMP24_GP25L"/>
    <property type="match status" value="1"/>
</dbReference>
<evidence type="ECO:0000313" key="13">
    <source>
        <dbReference type="Proteomes" id="UP000053201"/>
    </source>
</evidence>
<keyword evidence="3 8" id="KW-0812">Transmembrane</keyword>
<evidence type="ECO:0000256" key="5">
    <source>
        <dbReference type="ARBA" id="ARBA00022989"/>
    </source>
</evidence>
<dbReference type="FunCoup" id="A0A0L0HSN8">
    <property type="interactions" value="678"/>
</dbReference>
<name>A0A0L0HSN8_SPIPD</name>
<dbReference type="eggNOG" id="KOG1692">
    <property type="taxonomic scope" value="Eukaryota"/>
</dbReference>
<dbReference type="OrthoDB" id="62956at2759"/>
<keyword evidence="4 10" id="KW-0732">Signal</keyword>
<feature type="chain" id="PRO_5005540254" description="GOLD domain-containing protein" evidence="10">
    <location>
        <begin position="21"/>
        <end position="211"/>
    </location>
</feature>
<evidence type="ECO:0000256" key="8">
    <source>
        <dbReference type="RuleBase" id="RU003827"/>
    </source>
</evidence>
<dbReference type="GO" id="GO:0016020">
    <property type="term" value="C:membrane"/>
    <property type="evidence" value="ECO:0007669"/>
    <property type="project" value="UniProtKB-SubCell"/>
</dbReference>
<keyword evidence="5 9" id="KW-1133">Transmembrane helix</keyword>
<organism evidence="12 13">
    <name type="scientific">Spizellomyces punctatus (strain DAOM BR117)</name>
    <dbReference type="NCBI Taxonomy" id="645134"/>
    <lineage>
        <taxon>Eukaryota</taxon>
        <taxon>Fungi</taxon>
        <taxon>Fungi incertae sedis</taxon>
        <taxon>Chytridiomycota</taxon>
        <taxon>Chytridiomycota incertae sedis</taxon>
        <taxon>Chytridiomycetes</taxon>
        <taxon>Spizellomycetales</taxon>
        <taxon>Spizellomycetaceae</taxon>
        <taxon>Spizellomyces</taxon>
    </lineage>
</organism>
<evidence type="ECO:0000256" key="2">
    <source>
        <dbReference type="ARBA" id="ARBA00007104"/>
    </source>
</evidence>
<gene>
    <name evidence="12" type="ORF">SPPG_01557</name>
</gene>
<dbReference type="InParanoid" id="A0A0L0HSN8"/>
<evidence type="ECO:0000256" key="4">
    <source>
        <dbReference type="ARBA" id="ARBA00022729"/>
    </source>
</evidence>
<evidence type="ECO:0000256" key="6">
    <source>
        <dbReference type="ARBA" id="ARBA00023136"/>
    </source>
</evidence>
<dbReference type="InterPro" id="IPR036598">
    <property type="entry name" value="GOLD_dom_sf"/>
</dbReference>
<dbReference type="GeneID" id="27685210"/>
<sequence length="211" mass="24253">MKAILVSLFLLGAIVAPIAALNTFTLYVPARTELCFNEYLQHKDRLDLSFEVEEGGNLDIDFVIYTPSSKPLYSLNGESSSHFGFNAEAEGKYVYCFGNKMSSMVEKRLSFSVHGPDERWKIEELEMKQSIDDPTETLQSEIRVLDAGIRAIQDEHAFLMQRERRHRQTADSTRSRVLYWTLLQTAVLLGVCYFQVTYLKKFFEMRGGRIV</sequence>
<dbReference type="VEuPathDB" id="FungiDB:SPPG_01557"/>
<dbReference type="RefSeq" id="XP_016612157.1">
    <property type="nucleotide sequence ID" value="XM_016749872.1"/>
</dbReference>
<evidence type="ECO:0000256" key="9">
    <source>
        <dbReference type="SAM" id="Phobius"/>
    </source>
</evidence>
<dbReference type="SMART" id="SM01190">
    <property type="entry name" value="EMP24_GP25L"/>
    <property type="match status" value="1"/>
</dbReference>
<feature type="domain" description="GOLD" evidence="11">
    <location>
        <begin position="33"/>
        <end position="115"/>
    </location>
</feature>
<evidence type="ECO:0000259" key="11">
    <source>
        <dbReference type="PROSITE" id="PS50866"/>
    </source>
</evidence>
<dbReference type="EMBL" id="KQ257451">
    <property type="protein sequence ID" value="KND04118.1"/>
    <property type="molecule type" value="Genomic_DNA"/>
</dbReference>
<proteinExistence type="inferred from homology"/>